<dbReference type="Pfam" id="PF00589">
    <property type="entry name" value="Phage_integrase"/>
    <property type="match status" value="1"/>
</dbReference>
<dbReference type="InterPro" id="IPR013762">
    <property type="entry name" value="Integrase-like_cat_sf"/>
</dbReference>
<accession>A0ABS9WF35</accession>
<comment type="caution">
    <text evidence="7">The sequence shown here is derived from an EMBL/GenBank/DDBJ whole genome shotgun (WGS) entry which is preliminary data.</text>
</comment>
<dbReference type="Gene3D" id="1.10.150.130">
    <property type="match status" value="1"/>
</dbReference>
<evidence type="ECO:0000256" key="1">
    <source>
        <dbReference type="ARBA" id="ARBA00008857"/>
    </source>
</evidence>
<comment type="similarity">
    <text evidence="1">Belongs to the 'phage' integrase family.</text>
</comment>
<organism evidence="7 8">
    <name type="scientific">Adlercreutzia faecimuris</name>
    <dbReference type="NCBI Taxonomy" id="2897341"/>
    <lineage>
        <taxon>Bacteria</taxon>
        <taxon>Bacillati</taxon>
        <taxon>Actinomycetota</taxon>
        <taxon>Coriobacteriia</taxon>
        <taxon>Eggerthellales</taxon>
        <taxon>Eggerthellaceae</taxon>
        <taxon>Adlercreutzia</taxon>
    </lineage>
</organism>
<feature type="domain" description="Core-binding (CB)" evidence="6">
    <location>
        <begin position="34"/>
        <end position="121"/>
    </location>
</feature>
<dbReference type="PANTHER" id="PTHR30349">
    <property type="entry name" value="PHAGE INTEGRASE-RELATED"/>
    <property type="match status" value="1"/>
</dbReference>
<feature type="domain" description="Tyr recombinase" evidence="5">
    <location>
        <begin position="142"/>
        <end position="344"/>
    </location>
</feature>
<dbReference type="Proteomes" id="UP001430755">
    <property type="component" value="Unassembled WGS sequence"/>
</dbReference>
<dbReference type="InterPro" id="IPR002104">
    <property type="entry name" value="Integrase_catalytic"/>
</dbReference>
<dbReference type="InterPro" id="IPR011010">
    <property type="entry name" value="DNA_brk_join_enz"/>
</dbReference>
<dbReference type="SUPFAM" id="SSF56349">
    <property type="entry name" value="DNA breaking-rejoining enzymes"/>
    <property type="match status" value="1"/>
</dbReference>
<dbReference type="Pfam" id="PF13102">
    <property type="entry name" value="Phage_int_SAM_5"/>
    <property type="match status" value="1"/>
</dbReference>
<protein>
    <submittedName>
        <fullName evidence="7">Site-specific integrase</fullName>
    </submittedName>
</protein>
<proteinExistence type="inferred from homology"/>
<evidence type="ECO:0000259" key="5">
    <source>
        <dbReference type="PROSITE" id="PS51898"/>
    </source>
</evidence>
<dbReference type="InterPro" id="IPR050090">
    <property type="entry name" value="Tyrosine_recombinase_XerCD"/>
</dbReference>
<evidence type="ECO:0000256" key="4">
    <source>
        <dbReference type="PROSITE-ProRule" id="PRU01248"/>
    </source>
</evidence>
<keyword evidence="3" id="KW-0233">DNA recombination</keyword>
<keyword evidence="2 4" id="KW-0238">DNA-binding</keyword>
<dbReference type="InterPro" id="IPR025269">
    <property type="entry name" value="SAM-like_dom"/>
</dbReference>
<evidence type="ECO:0000313" key="8">
    <source>
        <dbReference type="Proteomes" id="UP001430755"/>
    </source>
</evidence>
<dbReference type="CDD" id="cd01189">
    <property type="entry name" value="INT_ICEBs1_C_like"/>
    <property type="match status" value="1"/>
</dbReference>
<evidence type="ECO:0000256" key="3">
    <source>
        <dbReference type="ARBA" id="ARBA00023172"/>
    </source>
</evidence>
<evidence type="ECO:0000256" key="2">
    <source>
        <dbReference type="ARBA" id="ARBA00023125"/>
    </source>
</evidence>
<keyword evidence="8" id="KW-1185">Reference proteome</keyword>
<dbReference type="PANTHER" id="PTHR30349:SF41">
    <property type="entry name" value="INTEGRASE_RECOMBINASE PROTEIN MJ0367-RELATED"/>
    <property type="match status" value="1"/>
</dbReference>
<dbReference type="Gene3D" id="1.10.443.10">
    <property type="entry name" value="Intergrase catalytic core"/>
    <property type="match status" value="1"/>
</dbReference>
<evidence type="ECO:0000259" key="6">
    <source>
        <dbReference type="PROSITE" id="PS51900"/>
    </source>
</evidence>
<gene>
    <name evidence="7" type="ORF">LPT13_03790</name>
</gene>
<evidence type="ECO:0000313" key="7">
    <source>
        <dbReference type="EMBL" id="MCI2241474.1"/>
    </source>
</evidence>
<dbReference type="RefSeq" id="WP_242163676.1">
    <property type="nucleotide sequence ID" value="NZ_JAJMLW010000001.1"/>
</dbReference>
<dbReference type="InterPro" id="IPR010998">
    <property type="entry name" value="Integrase_recombinase_N"/>
</dbReference>
<dbReference type="InterPro" id="IPR044068">
    <property type="entry name" value="CB"/>
</dbReference>
<reference evidence="7" key="1">
    <citation type="submission" date="2021-11" db="EMBL/GenBank/DDBJ databases">
        <title>A Novel Adlercreutzia Species, isolated from a Allomyrina dichotoma larva feces.</title>
        <authorList>
            <person name="Suh M.K."/>
        </authorList>
    </citation>
    <scope>NUCLEOTIDE SEQUENCE</scope>
    <source>
        <strain evidence="7">JBNU-10</strain>
    </source>
</reference>
<sequence length="348" mass="38753">MTRAFHGTRTEAKAALREFIAEVERGDVVSKSGVTFGEYADIWLAVRREQKSHGTWRSSRERLKNARLHLEGARLDEVTPSVLEDVYSKLLAGESVSGRPLRGTTVSDVAATLHAMFKQAVKDGLLTANPCDCAEAPSRDTAEKTALRRDGIVDLIDKLDPEDPIQFAIRLMAKTGIRRGEAHGLSAGDVDREGMILRIRHSFDDDGNLKEPKTAAGARDLPLTESAMSDIEARLDAIERSFARARRRYKAEVPVLGDDTPLVCNGLGERMLPHSSTRWWTRNRSSLGFGDITLHGLRHSYITELARRKVEPKVLQKIAGHAKYSTTMDIYAHVDMEDKRAALDVVDW</sequence>
<dbReference type="PROSITE" id="PS51900">
    <property type="entry name" value="CB"/>
    <property type="match status" value="1"/>
</dbReference>
<dbReference type="PROSITE" id="PS51898">
    <property type="entry name" value="TYR_RECOMBINASE"/>
    <property type="match status" value="1"/>
</dbReference>
<name>A0ABS9WF35_9ACTN</name>
<dbReference type="EMBL" id="JAJMLW010000001">
    <property type="protein sequence ID" value="MCI2241474.1"/>
    <property type="molecule type" value="Genomic_DNA"/>
</dbReference>